<evidence type="ECO:0000256" key="1">
    <source>
        <dbReference type="SAM" id="Phobius"/>
    </source>
</evidence>
<name>A0ABW2TVC1_9PSEU</name>
<sequence length="63" mass="6782">MREAIGILLCIQAVGGGISAVLDGSRSWFVQRYVVPEALQVPVSVVMLAVALALLWSSREKAR</sequence>
<reference evidence="3" key="1">
    <citation type="journal article" date="2019" name="Int. J. Syst. Evol. Microbiol.">
        <title>The Global Catalogue of Microorganisms (GCM) 10K type strain sequencing project: providing services to taxonomists for standard genome sequencing and annotation.</title>
        <authorList>
            <consortium name="The Broad Institute Genomics Platform"/>
            <consortium name="The Broad Institute Genome Sequencing Center for Infectious Disease"/>
            <person name="Wu L."/>
            <person name="Ma J."/>
        </authorList>
    </citation>
    <scope>NUCLEOTIDE SEQUENCE [LARGE SCALE GENOMIC DNA]</scope>
    <source>
        <strain evidence="3">JCM 17695</strain>
    </source>
</reference>
<feature type="transmembrane region" description="Helical" evidence="1">
    <location>
        <begin position="39"/>
        <end position="57"/>
    </location>
</feature>
<keyword evidence="1" id="KW-1133">Transmembrane helix</keyword>
<comment type="caution">
    <text evidence="2">The sequence shown here is derived from an EMBL/GenBank/DDBJ whole genome shotgun (WGS) entry which is preliminary data.</text>
</comment>
<evidence type="ECO:0000313" key="3">
    <source>
        <dbReference type="Proteomes" id="UP001596512"/>
    </source>
</evidence>
<dbReference type="EMBL" id="JBHTEY010000004">
    <property type="protein sequence ID" value="MFC7617168.1"/>
    <property type="molecule type" value="Genomic_DNA"/>
</dbReference>
<accession>A0ABW2TVC1</accession>
<keyword evidence="1" id="KW-0812">Transmembrane</keyword>
<dbReference type="Proteomes" id="UP001596512">
    <property type="component" value="Unassembled WGS sequence"/>
</dbReference>
<evidence type="ECO:0000313" key="2">
    <source>
        <dbReference type="EMBL" id="MFC7617168.1"/>
    </source>
</evidence>
<keyword evidence="3" id="KW-1185">Reference proteome</keyword>
<proteinExistence type="predicted"/>
<keyword evidence="1" id="KW-0472">Membrane</keyword>
<gene>
    <name evidence="2" type="ORF">ACFQV2_30835</name>
</gene>
<protein>
    <submittedName>
        <fullName evidence="2">Uncharacterized protein</fullName>
    </submittedName>
</protein>
<organism evidence="2 3">
    <name type="scientific">Actinokineospora soli</name>
    <dbReference type="NCBI Taxonomy" id="1048753"/>
    <lineage>
        <taxon>Bacteria</taxon>
        <taxon>Bacillati</taxon>
        <taxon>Actinomycetota</taxon>
        <taxon>Actinomycetes</taxon>
        <taxon>Pseudonocardiales</taxon>
        <taxon>Pseudonocardiaceae</taxon>
        <taxon>Actinokineospora</taxon>
    </lineage>
</organism>